<comment type="caution">
    <text evidence="1">The sequence shown here is derived from an EMBL/GenBank/DDBJ whole genome shotgun (WGS) entry which is preliminary data.</text>
</comment>
<evidence type="ECO:0000313" key="1">
    <source>
        <dbReference type="EMBL" id="CAJ0565819.1"/>
    </source>
</evidence>
<protein>
    <submittedName>
        <fullName evidence="1">Uncharacterized protein</fullName>
    </submittedName>
</protein>
<name>A0AA36CB99_9BILA</name>
<accession>A0AA36CB99</accession>
<proteinExistence type="predicted"/>
<gene>
    <name evidence="1" type="ORF">MSPICULIGERA_LOCUS4446</name>
</gene>
<dbReference type="EMBL" id="CATQJA010001106">
    <property type="protein sequence ID" value="CAJ0565819.1"/>
    <property type="molecule type" value="Genomic_DNA"/>
</dbReference>
<feature type="non-terminal residue" evidence="1">
    <location>
        <position position="1"/>
    </location>
</feature>
<keyword evidence="2" id="KW-1185">Reference proteome</keyword>
<evidence type="ECO:0000313" key="2">
    <source>
        <dbReference type="Proteomes" id="UP001177023"/>
    </source>
</evidence>
<organism evidence="1 2">
    <name type="scientific">Mesorhabditis spiculigera</name>
    <dbReference type="NCBI Taxonomy" id="96644"/>
    <lineage>
        <taxon>Eukaryota</taxon>
        <taxon>Metazoa</taxon>
        <taxon>Ecdysozoa</taxon>
        <taxon>Nematoda</taxon>
        <taxon>Chromadorea</taxon>
        <taxon>Rhabditida</taxon>
        <taxon>Rhabditina</taxon>
        <taxon>Rhabditomorpha</taxon>
        <taxon>Rhabditoidea</taxon>
        <taxon>Rhabditidae</taxon>
        <taxon>Mesorhabditinae</taxon>
        <taxon>Mesorhabditis</taxon>
    </lineage>
</organism>
<dbReference type="Proteomes" id="UP001177023">
    <property type="component" value="Unassembled WGS sequence"/>
</dbReference>
<reference evidence="1" key="1">
    <citation type="submission" date="2023-06" db="EMBL/GenBank/DDBJ databases">
        <authorList>
            <person name="Delattre M."/>
        </authorList>
    </citation>
    <scope>NUCLEOTIDE SEQUENCE</scope>
    <source>
        <strain evidence="1">AF72</strain>
    </source>
</reference>
<sequence length="124" mass="14483">MDVNMDEYLKAKGVSWSMRRMALTCDSSVLFMEHPTRPKDFQYEKTECRFVSHYSTGHLETIGPDLDGAKEHVAPYTNMQLVLKEPRLKTSISCLLPSYQFSFQKMLDASFEARRYYRRVQVNG</sequence>
<dbReference type="AlphaFoldDB" id="A0AA36CB99"/>